<protein>
    <submittedName>
        <fullName evidence="1">Uncharacterized protein</fullName>
    </submittedName>
</protein>
<dbReference type="EMBL" id="KZ825104">
    <property type="protein sequence ID" value="PYI23793.1"/>
    <property type="molecule type" value="Genomic_DNA"/>
</dbReference>
<organism evidence="1 2">
    <name type="scientific">Aspergillus violaceofuscus (strain CBS 115571)</name>
    <dbReference type="NCBI Taxonomy" id="1450538"/>
    <lineage>
        <taxon>Eukaryota</taxon>
        <taxon>Fungi</taxon>
        <taxon>Dikarya</taxon>
        <taxon>Ascomycota</taxon>
        <taxon>Pezizomycotina</taxon>
        <taxon>Eurotiomycetes</taxon>
        <taxon>Eurotiomycetidae</taxon>
        <taxon>Eurotiales</taxon>
        <taxon>Aspergillaceae</taxon>
        <taxon>Aspergillus</taxon>
    </lineage>
</organism>
<name>A0A2V5HQB5_ASPV1</name>
<reference evidence="1 2" key="1">
    <citation type="submission" date="2018-02" db="EMBL/GenBank/DDBJ databases">
        <title>The genomes of Aspergillus section Nigri reveals drivers in fungal speciation.</title>
        <authorList>
            <consortium name="DOE Joint Genome Institute"/>
            <person name="Vesth T.C."/>
            <person name="Nybo J."/>
            <person name="Theobald S."/>
            <person name="Brandl J."/>
            <person name="Frisvad J.C."/>
            <person name="Nielsen K.F."/>
            <person name="Lyhne E.K."/>
            <person name="Kogle M.E."/>
            <person name="Kuo A."/>
            <person name="Riley R."/>
            <person name="Clum A."/>
            <person name="Nolan M."/>
            <person name="Lipzen A."/>
            <person name="Salamov A."/>
            <person name="Henrissat B."/>
            <person name="Wiebenga A."/>
            <person name="De vries R.P."/>
            <person name="Grigoriev I.V."/>
            <person name="Mortensen U.H."/>
            <person name="Andersen M.R."/>
            <person name="Baker S.E."/>
        </authorList>
    </citation>
    <scope>NUCLEOTIDE SEQUENCE [LARGE SCALE GENOMIC DNA]</scope>
    <source>
        <strain evidence="1 2">CBS 115571</strain>
    </source>
</reference>
<sequence length="148" mass="16138">MPRQYVVNIPTSIAQVHTVHAHIRLSKLLRTPTLAQLLKFKNSPAVSKLVENGAGPAEHACAYGYPIQHRSCQGQLPIAGMASYSESSIWRGQSCCTDPHLVTRSHTSIGAGVGFHSTRTLSISYRRLKVRVMGGSLYSSLGLHSTWV</sequence>
<accession>A0A2V5HQB5</accession>
<proteinExistence type="predicted"/>
<dbReference type="Proteomes" id="UP000249829">
    <property type="component" value="Unassembled WGS sequence"/>
</dbReference>
<gene>
    <name evidence="1" type="ORF">BO99DRAFT_153626</name>
</gene>
<dbReference type="AlphaFoldDB" id="A0A2V5HQB5"/>
<evidence type="ECO:0000313" key="1">
    <source>
        <dbReference type="EMBL" id="PYI23793.1"/>
    </source>
</evidence>
<keyword evidence="2" id="KW-1185">Reference proteome</keyword>
<evidence type="ECO:0000313" key="2">
    <source>
        <dbReference type="Proteomes" id="UP000249829"/>
    </source>
</evidence>